<dbReference type="PANTHER" id="PTHR46082:SF6">
    <property type="entry name" value="AAA+ ATPASE DOMAIN-CONTAINING PROTEIN-RELATED"/>
    <property type="match status" value="1"/>
</dbReference>
<accession>A0A165XSE1</accession>
<dbReference type="OrthoDB" id="539810at2759"/>
<organism evidence="1 2">
    <name type="scientific">Sistotremastrum suecicum HHB10207 ss-3</name>
    <dbReference type="NCBI Taxonomy" id="1314776"/>
    <lineage>
        <taxon>Eukaryota</taxon>
        <taxon>Fungi</taxon>
        <taxon>Dikarya</taxon>
        <taxon>Basidiomycota</taxon>
        <taxon>Agaricomycotina</taxon>
        <taxon>Agaricomycetes</taxon>
        <taxon>Sistotremastrales</taxon>
        <taxon>Sistotremastraceae</taxon>
        <taxon>Sistotremastrum</taxon>
    </lineage>
</organism>
<feature type="non-terminal residue" evidence="1">
    <location>
        <position position="1"/>
    </location>
</feature>
<evidence type="ECO:0000313" key="1">
    <source>
        <dbReference type="EMBL" id="KZT32493.1"/>
    </source>
</evidence>
<evidence type="ECO:0008006" key="3">
    <source>
        <dbReference type="Google" id="ProtNLM"/>
    </source>
</evidence>
<keyword evidence="2" id="KW-1185">Reference proteome</keyword>
<dbReference type="PANTHER" id="PTHR46082">
    <property type="entry name" value="ATP/GTP-BINDING PROTEIN-RELATED"/>
    <property type="match status" value="1"/>
</dbReference>
<dbReference type="STRING" id="1314776.A0A165XSE1"/>
<dbReference type="Proteomes" id="UP000076798">
    <property type="component" value="Unassembled WGS sequence"/>
</dbReference>
<gene>
    <name evidence="1" type="ORF">SISSUDRAFT_993999</name>
</gene>
<name>A0A165XSE1_9AGAM</name>
<reference evidence="1 2" key="1">
    <citation type="journal article" date="2016" name="Mol. Biol. Evol.">
        <title>Comparative Genomics of Early-Diverging Mushroom-Forming Fungi Provides Insights into the Origins of Lignocellulose Decay Capabilities.</title>
        <authorList>
            <person name="Nagy L.G."/>
            <person name="Riley R."/>
            <person name="Tritt A."/>
            <person name="Adam C."/>
            <person name="Daum C."/>
            <person name="Floudas D."/>
            <person name="Sun H."/>
            <person name="Yadav J.S."/>
            <person name="Pangilinan J."/>
            <person name="Larsson K.H."/>
            <person name="Matsuura K."/>
            <person name="Barry K."/>
            <person name="Labutti K."/>
            <person name="Kuo R."/>
            <person name="Ohm R.A."/>
            <person name="Bhattacharya S.S."/>
            <person name="Shirouzu T."/>
            <person name="Yoshinaga Y."/>
            <person name="Martin F.M."/>
            <person name="Grigoriev I.V."/>
            <person name="Hibbett D.S."/>
        </authorList>
    </citation>
    <scope>NUCLEOTIDE SEQUENCE [LARGE SCALE GENOMIC DNA]</scope>
    <source>
        <strain evidence="1 2">HHB10207 ss-3</strain>
    </source>
</reference>
<dbReference type="Pfam" id="PF13374">
    <property type="entry name" value="TPR_10"/>
    <property type="match status" value="1"/>
</dbReference>
<dbReference type="AlphaFoldDB" id="A0A165XSE1"/>
<dbReference type="InterPro" id="IPR011990">
    <property type="entry name" value="TPR-like_helical_dom_sf"/>
</dbReference>
<dbReference type="EMBL" id="KV428326">
    <property type="protein sequence ID" value="KZT32493.1"/>
    <property type="molecule type" value="Genomic_DNA"/>
</dbReference>
<evidence type="ECO:0000313" key="2">
    <source>
        <dbReference type="Proteomes" id="UP000076798"/>
    </source>
</evidence>
<dbReference type="InterPro" id="IPR053137">
    <property type="entry name" value="NLR-like"/>
</dbReference>
<dbReference type="SUPFAM" id="SSF48452">
    <property type="entry name" value="TPR-like"/>
    <property type="match status" value="1"/>
</dbReference>
<dbReference type="Pfam" id="PF13424">
    <property type="entry name" value="TPR_12"/>
    <property type="match status" value="1"/>
</dbReference>
<protein>
    <recommendedName>
        <fullName evidence="3">TPR-like protein</fullName>
    </recommendedName>
</protein>
<sequence length="232" mass="26046">LGQNHRETIAALGSLANVYALLQRYEEAEKCMAKTFARACEVLTEGDPLRLKVRHDMVVILRGICGGRSPDRYAEAEASIAEVIRDRMRYLGEDHEDTLLSLQLQALLISGQGRWQEAEHLFVTLLERSKRVLGEDSVVQLQTQQALVEVLRAQKRSQEAGPLILDILGRRSRLLGVDHPETLLALRSLADNLVSKGFEAEARALYSASNSRELDREVKRLQNESMDRSATN</sequence>
<proteinExistence type="predicted"/>
<dbReference type="Gene3D" id="1.25.40.10">
    <property type="entry name" value="Tetratricopeptide repeat domain"/>
    <property type="match status" value="1"/>
</dbReference>